<dbReference type="Proteomes" id="UP001432322">
    <property type="component" value="Unassembled WGS sequence"/>
</dbReference>
<feature type="transmembrane region" description="Helical" evidence="9">
    <location>
        <begin position="77"/>
        <end position="95"/>
    </location>
</feature>
<evidence type="ECO:0000256" key="7">
    <source>
        <dbReference type="ARBA" id="ARBA00022989"/>
    </source>
</evidence>
<gene>
    <name evidence="10" type="ORF">PFISCL1PPCAC_661</name>
</gene>
<comment type="subcellular location">
    <subcellularLocation>
        <location evidence="1">Endomembrane system</location>
        <topology evidence="1">Multi-pass membrane protein</topology>
    </subcellularLocation>
</comment>
<dbReference type="AlphaFoldDB" id="A0AAV5UQI1"/>
<feature type="transmembrane region" description="Helical" evidence="9">
    <location>
        <begin position="102"/>
        <end position="120"/>
    </location>
</feature>
<evidence type="ECO:0000256" key="9">
    <source>
        <dbReference type="RuleBase" id="RU910715"/>
    </source>
</evidence>
<proteinExistence type="inferred from homology"/>
<dbReference type="PANTHER" id="PTHR10791">
    <property type="entry name" value="RAG1-ACTIVATING PROTEIN 1"/>
    <property type="match status" value="1"/>
</dbReference>
<keyword evidence="3 9" id="KW-0813">Transport</keyword>
<dbReference type="Pfam" id="PF03083">
    <property type="entry name" value="MtN3_slv"/>
    <property type="match status" value="1"/>
</dbReference>
<keyword evidence="11" id="KW-1185">Reference proteome</keyword>
<comment type="caution">
    <text evidence="9">Lacks conserved residue(s) required for the propagation of feature annotation.</text>
</comment>
<keyword evidence="6" id="KW-0677">Repeat</keyword>
<feature type="non-terminal residue" evidence="10">
    <location>
        <position position="1"/>
    </location>
</feature>
<evidence type="ECO:0000256" key="1">
    <source>
        <dbReference type="ARBA" id="ARBA00004127"/>
    </source>
</evidence>
<dbReference type="GO" id="GO:0051119">
    <property type="term" value="F:sugar transmembrane transporter activity"/>
    <property type="evidence" value="ECO:0007669"/>
    <property type="project" value="InterPro"/>
</dbReference>
<dbReference type="EMBL" id="BTSY01000001">
    <property type="protein sequence ID" value="GMT09364.1"/>
    <property type="molecule type" value="Genomic_DNA"/>
</dbReference>
<evidence type="ECO:0000313" key="11">
    <source>
        <dbReference type="Proteomes" id="UP001432322"/>
    </source>
</evidence>
<name>A0AAV5UQI1_9BILA</name>
<reference evidence="10" key="1">
    <citation type="submission" date="2023-10" db="EMBL/GenBank/DDBJ databases">
        <title>Genome assembly of Pristionchus species.</title>
        <authorList>
            <person name="Yoshida K."/>
            <person name="Sommer R.J."/>
        </authorList>
    </citation>
    <scope>NUCLEOTIDE SEQUENCE</scope>
    <source>
        <strain evidence="10">RS5133</strain>
    </source>
</reference>
<comment type="function">
    <text evidence="9">Mediates sugar transport across membranes.</text>
</comment>
<keyword evidence="7 9" id="KW-1133">Transmembrane helix</keyword>
<comment type="caution">
    <text evidence="10">The sequence shown here is derived from an EMBL/GenBank/DDBJ whole genome shotgun (WGS) entry which is preliminary data.</text>
</comment>
<feature type="transmembrane region" description="Helical" evidence="9">
    <location>
        <begin position="47"/>
        <end position="65"/>
    </location>
</feature>
<dbReference type="InterPro" id="IPR047664">
    <property type="entry name" value="SWEET"/>
</dbReference>
<dbReference type="GO" id="GO:0016020">
    <property type="term" value="C:membrane"/>
    <property type="evidence" value="ECO:0007669"/>
    <property type="project" value="InterPro"/>
</dbReference>
<dbReference type="GO" id="GO:0012505">
    <property type="term" value="C:endomembrane system"/>
    <property type="evidence" value="ECO:0007669"/>
    <property type="project" value="UniProtKB-SubCell"/>
</dbReference>
<feature type="transmembrane region" description="Helical" evidence="9">
    <location>
        <begin position="16"/>
        <end position="35"/>
    </location>
</feature>
<evidence type="ECO:0000256" key="8">
    <source>
        <dbReference type="ARBA" id="ARBA00023136"/>
    </source>
</evidence>
<evidence type="ECO:0000256" key="6">
    <source>
        <dbReference type="ARBA" id="ARBA00022737"/>
    </source>
</evidence>
<feature type="transmembrane region" description="Helical" evidence="9">
    <location>
        <begin position="162"/>
        <end position="184"/>
    </location>
</feature>
<evidence type="ECO:0000256" key="4">
    <source>
        <dbReference type="ARBA" id="ARBA00022597"/>
    </source>
</evidence>
<dbReference type="PANTHER" id="PTHR10791:SF245">
    <property type="entry name" value="SUGAR TRANSPORTER SWEET"/>
    <property type="match status" value="1"/>
</dbReference>
<accession>A0AAV5UQI1</accession>
<evidence type="ECO:0000256" key="3">
    <source>
        <dbReference type="ARBA" id="ARBA00022448"/>
    </source>
</evidence>
<keyword evidence="4 9" id="KW-0762">Sugar transport</keyword>
<organism evidence="10 11">
    <name type="scientific">Pristionchus fissidentatus</name>
    <dbReference type="NCBI Taxonomy" id="1538716"/>
    <lineage>
        <taxon>Eukaryota</taxon>
        <taxon>Metazoa</taxon>
        <taxon>Ecdysozoa</taxon>
        <taxon>Nematoda</taxon>
        <taxon>Chromadorea</taxon>
        <taxon>Rhabditida</taxon>
        <taxon>Rhabditina</taxon>
        <taxon>Diplogasteromorpha</taxon>
        <taxon>Diplogasteroidea</taxon>
        <taxon>Neodiplogasteridae</taxon>
        <taxon>Pristionchus</taxon>
    </lineage>
</organism>
<evidence type="ECO:0000313" key="10">
    <source>
        <dbReference type="EMBL" id="GMT09364.1"/>
    </source>
</evidence>
<dbReference type="Gene3D" id="1.20.1280.290">
    <property type="match status" value="2"/>
</dbReference>
<dbReference type="InterPro" id="IPR004316">
    <property type="entry name" value="SWEET_rpt"/>
</dbReference>
<evidence type="ECO:0000256" key="2">
    <source>
        <dbReference type="ARBA" id="ARBA00007809"/>
    </source>
</evidence>
<feature type="transmembrane region" description="Helical" evidence="9">
    <location>
        <begin position="190"/>
        <end position="211"/>
    </location>
</feature>
<keyword evidence="8 9" id="KW-0472">Membrane</keyword>
<protein>
    <recommendedName>
        <fullName evidence="9">Sugar transporter SWEET</fullName>
    </recommendedName>
</protein>
<keyword evidence="5 9" id="KW-0812">Transmembrane</keyword>
<comment type="similarity">
    <text evidence="2 9">Belongs to the SWEET sugar transporter family.</text>
</comment>
<evidence type="ECO:0000256" key="5">
    <source>
        <dbReference type="ARBA" id="ARBA00022692"/>
    </source>
</evidence>
<sequence>FGAVTRLGDMSIIDGYATFVALYSALFMFFPLMIVRQWVVRKSAEGFSVMSFLLINFMMACWVKFSYMNGDSRQLYSYGFGLSMMTMYTAVFGYYTKDKKMFVVQIAALVGILSAIHAYVEALPADLRIPTMGKIAAVSQTAMVGGPFFQARDVIGKGTSEFLSFGFTLLTLTMVGNRFLLGLLQGNTTVALGFLPGLAMNLATLSLFYFYPPLTWRVPIIGTGPKETKKKD</sequence>